<evidence type="ECO:0000256" key="1">
    <source>
        <dbReference type="SAM" id="MobiDB-lite"/>
    </source>
</evidence>
<dbReference type="AlphaFoldDB" id="A0A455T337"/>
<organism evidence="2">
    <name type="scientific">Thermogemmatispora argillosa</name>
    <dbReference type="NCBI Taxonomy" id="2045280"/>
    <lineage>
        <taxon>Bacteria</taxon>
        <taxon>Bacillati</taxon>
        <taxon>Chloroflexota</taxon>
        <taxon>Ktedonobacteria</taxon>
        <taxon>Thermogemmatisporales</taxon>
        <taxon>Thermogemmatisporaceae</taxon>
        <taxon>Thermogemmatispora</taxon>
    </lineage>
</organism>
<protein>
    <submittedName>
        <fullName evidence="2">Uncharacterized protein</fullName>
    </submittedName>
</protein>
<reference evidence="2" key="1">
    <citation type="submission" date="2018-12" db="EMBL/GenBank/DDBJ databases">
        <title>Novel natural products biosynthetic potential of the class Ktedonobacteria.</title>
        <authorList>
            <person name="Zheng Y."/>
            <person name="Saitou A."/>
            <person name="Wang C.M."/>
            <person name="Toyoda A."/>
            <person name="Minakuchi Y."/>
            <person name="Sekiguchi Y."/>
            <person name="Ueda K."/>
            <person name="Takano H."/>
            <person name="Sakai Y."/>
            <person name="Yokota A."/>
            <person name="Yabe S."/>
        </authorList>
    </citation>
    <scope>NUCLEOTIDE SEQUENCE</scope>
    <source>
        <strain evidence="2">A3-2</strain>
    </source>
</reference>
<evidence type="ECO:0000313" key="2">
    <source>
        <dbReference type="EMBL" id="BBH94226.1"/>
    </source>
</evidence>
<proteinExistence type="predicted"/>
<sequence length="83" mass="8591">MIGRTGRCRQHSDDITQCQAGEKGHDQGYNPDQVMQRRAGGVAWAGTGTGTSTIPEMPAVGVQGSDGFQGLQPGTEGEFPTGG</sequence>
<accession>A0A455T337</accession>
<feature type="region of interest" description="Disordered" evidence="1">
    <location>
        <begin position="1"/>
        <end position="83"/>
    </location>
</feature>
<gene>
    <name evidence="2" type="ORF">KTA_24250</name>
</gene>
<name>A0A455T337_9CHLR</name>
<dbReference type="EMBL" id="AP019377">
    <property type="protein sequence ID" value="BBH94226.1"/>
    <property type="molecule type" value="Genomic_DNA"/>
</dbReference>